<keyword evidence="1" id="KW-0472">Membrane</keyword>
<dbReference type="EMBL" id="PYGA01000008">
    <property type="protein sequence ID" value="PSK97372.1"/>
    <property type="molecule type" value="Genomic_DNA"/>
</dbReference>
<name>A0A2P8DJG6_9ACTN</name>
<dbReference type="AlphaFoldDB" id="A0A2P8DJG6"/>
<evidence type="ECO:0000313" key="2">
    <source>
        <dbReference type="EMBL" id="PSK97372.1"/>
    </source>
</evidence>
<protein>
    <recommendedName>
        <fullName evidence="4">SPW repeat-containing protein</fullName>
    </recommendedName>
</protein>
<feature type="transmembrane region" description="Helical" evidence="1">
    <location>
        <begin position="83"/>
        <end position="106"/>
    </location>
</feature>
<keyword evidence="3" id="KW-1185">Reference proteome</keyword>
<keyword evidence="1" id="KW-1133">Transmembrane helix</keyword>
<evidence type="ECO:0008006" key="4">
    <source>
        <dbReference type="Google" id="ProtNLM"/>
    </source>
</evidence>
<reference evidence="2 3" key="1">
    <citation type="submission" date="2018-03" db="EMBL/GenBank/DDBJ databases">
        <title>Genomic Encyclopedia of Archaeal and Bacterial Type Strains, Phase II (KMG-II): from individual species to whole genera.</title>
        <authorList>
            <person name="Goeker M."/>
        </authorList>
    </citation>
    <scope>NUCLEOTIDE SEQUENCE [LARGE SCALE GENOMIC DNA]</scope>
    <source>
        <strain evidence="2 3">DSM 45312</strain>
    </source>
</reference>
<dbReference type="RefSeq" id="WP_146165560.1">
    <property type="nucleotide sequence ID" value="NZ_PYGA01000008.1"/>
</dbReference>
<evidence type="ECO:0000313" key="3">
    <source>
        <dbReference type="Proteomes" id="UP000240542"/>
    </source>
</evidence>
<gene>
    <name evidence="2" type="ORF">CLV63_10890</name>
</gene>
<sequence>MQGRWADWVIMAAGVAPAVGWAWHGMIGPGMAAMLMLGMGIVLAACMAITRPGLVAAEVCVLLLAVLLVLTPTYAGFADQAAAAWTAWAAGAVAGLLSLLCLPLSYREYRRVLAYRSKQNA</sequence>
<feature type="transmembrane region" description="Helical" evidence="1">
    <location>
        <begin position="56"/>
        <end position="77"/>
    </location>
</feature>
<dbReference type="Proteomes" id="UP000240542">
    <property type="component" value="Unassembled WGS sequence"/>
</dbReference>
<organism evidence="2 3">
    <name type="scientific">Murinocardiopsis flavida</name>
    <dbReference type="NCBI Taxonomy" id="645275"/>
    <lineage>
        <taxon>Bacteria</taxon>
        <taxon>Bacillati</taxon>
        <taxon>Actinomycetota</taxon>
        <taxon>Actinomycetes</taxon>
        <taxon>Streptosporangiales</taxon>
        <taxon>Nocardiopsidaceae</taxon>
        <taxon>Murinocardiopsis</taxon>
    </lineage>
</organism>
<accession>A0A2P8DJG6</accession>
<feature type="transmembrane region" description="Helical" evidence="1">
    <location>
        <begin position="30"/>
        <end position="49"/>
    </location>
</feature>
<evidence type="ECO:0000256" key="1">
    <source>
        <dbReference type="SAM" id="Phobius"/>
    </source>
</evidence>
<comment type="caution">
    <text evidence="2">The sequence shown here is derived from an EMBL/GenBank/DDBJ whole genome shotgun (WGS) entry which is preliminary data.</text>
</comment>
<keyword evidence="1" id="KW-0812">Transmembrane</keyword>
<proteinExistence type="predicted"/>